<proteinExistence type="predicted"/>
<dbReference type="GeneID" id="85337153"/>
<comment type="caution">
    <text evidence="1">The sequence shown here is derived from an EMBL/GenBank/DDBJ whole genome shotgun (WGS) entry which is preliminary data.</text>
</comment>
<evidence type="ECO:0000313" key="2">
    <source>
        <dbReference type="Proteomes" id="UP001240678"/>
    </source>
</evidence>
<dbReference type="RefSeq" id="XP_060315378.1">
    <property type="nucleotide sequence ID" value="XM_060453606.1"/>
</dbReference>
<dbReference type="Proteomes" id="UP001240678">
    <property type="component" value="Unassembled WGS sequence"/>
</dbReference>
<dbReference type="EMBL" id="MOOE01000005">
    <property type="protein sequence ID" value="KAK1530323.1"/>
    <property type="molecule type" value="Genomic_DNA"/>
</dbReference>
<gene>
    <name evidence="1" type="ORF">CCOS01_05426</name>
</gene>
<dbReference type="AlphaFoldDB" id="A0AAJ0E1M6"/>
<name>A0AAJ0E1M6_9PEZI</name>
<protein>
    <submittedName>
        <fullName evidence="1">Uncharacterized protein</fullName>
    </submittedName>
</protein>
<organism evidence="1 2">
    <name type="scientific">Colletotrichum costaricense</name>
    <dbReference type="NCBI Taxonomy" id="1209916"/>
    <lineage>
        <taxon>Eukaryota</taxon>
        <taxon>Fungi</taxon>
        <taxon>Dikarya</taxon>
        <taxon>Ascomycota</taxon>
        <taxon>Pezizomycotina</taxon>
        <taxon>Sordariomycetes</taxon>
        <taxon>Hypocreomycetidae</taxon>
        <taxon>Glomerellales</taxon>
        <taxon>Glomerellaceae</taxon>
        <taxon>Colletotrichum</taxon>
        <taxon>Colletotrichum acutatum species complex</taxon>
    </lineage>
</organism>
<evidence type="ECO:0000313" key="1">
    <source>
        <dbReference type="EMBL" id="KAK1530323.1"/>
    </source>
</evidence>
<accession>A0AAJ0E1M6</accession>
<keyword evidence="2" id="KW-1185">Reference proteome</keyword>
<reference evidence="1 2" key="1">
    <citation type="submission" date="2016-10" db="EMBL/GenBank/DDBJ databases">
        <title>The genome sequence of Colletotrichum fioriniae PJ7.</title>
        <authorList>
            <person name="Baroncelli R."/>
        </authorList>
    </citation>
    <scope>NUCLEOTIDE SEQUENCE [LARGE SCALE GENOMIC DNA]</scope>
    <source>
        <strain evidence="1 2">IMI 309622</strain>
    </source>
</reference>
<sequence>MQGRCGGCILIVVPRMEYIRSSNSTPQERGAVVDKGGQVDHQVHHITCETMPVQPRADPIRDVGSDELRAQQMRARRGLLLLASDVGTEIDKVQCDGKAVQVGFVNQALSGTNNDIRILWARLFLEGPGRPWREISRTYQFLQSSGTKMPGLFRKATGR</sequence>